<evidence type="ECO:0000313" key="6">
    <source>
        <dbReference type="Proteomes" id="UP000059188"/>
    </source>
</evidence>
<feature type="region of interest" description="Disordered" evidence="3">
    <location>
        <begin position="298"/>
        <end position="321"/>
    </location>
</feature>
<dbReference type="OrthoDB" id="2611327at2759"/>
<proteinExistence type="predicted"/>
<dbReference type="AlphaFoldDB" id="A0A0B7F918"/>
<dbReference type="InterPro" id="IPR027417">
    <property type="entry name" value="P-loop_NTPase"/>
</dbReference>
<feature type="coiled-coil region" evidence="2">
    <location>
        <begin position="151"/>
        <end position="178"/>
    </location>
</feature>
<dbReference type="Pfam" id="PF04548">
    <property type="entry name" value="AIG1"/>
    <property type="match status" value="1"/>
</dbReference>
<dbReference type="SUPFAM" id="SSF52540">
    <property type="entry name" value="P-loop containing nucleoside triphosphate hydrolases"/>
    <property type="match status" value="1"/>
</dbReference>
<keyword evidence="2" id="KW-0175">Coiled coil</keyword>
<dbReference type="STRING" id="1108050.A0A0B7F918"/>
<organism evidence="5 6">
    <name type="scientific">Thanatephorus cucumeris (strain AG1-IB / isolate 7/3/14)</name>
    <name type="common">Lettuce bottom rot fungus</name>
    <name type="synonym">Rhizoctonia solani</name>
    <dbReference type="NCBI Taxonomy" id="1108050"/>
    <lineage>
        <taxon>Eukaryota</taxon>
        <taxon>Fungi</taxon>
        <taxon>Dikarya</taxon>
        <taxon>Basidiomycota</taxon>
        <taxon>Agaricomycotina</taxon>
        <taxon>Agaricomycetes</taxon>
        <taxon>Cantharellales</taxon>
        <taxon>Ceratobasidiaceae</taxon>
        <taxon>Rhizoctonia</taxon>
        <taxon>Rhizoctonia solani AG-1</taxon>
    </lineage>
</organism>
<evidence type="ECO:0000256" key="1">
    <source>
        <dbReference type="ARBA" id="ARBA00022741"/>
    </source>
</evidence>
<sequence>MIRALATMLPRSMSTNVGLLLTNCDSATKKLKTDSLPSNFNKIKSWTFQDPLPFCLSYRAQEWQGAQRQRGRQKRKLEVIYDASVDTSNEIIEWIDQLPVQQTKGMADMSDKINDVENYFEEIIREQLITKNYIVSKSKFDLERIVVKIKLKQLGTSVNKALDNLRQQESRISQIRASLIELVQSIDQDSVGAEFGDYIQASLRALQYHKIRMIPTDDPGKIDKEISRLEMCANILTSEFTEDAARRLPGLIPMESVLGPLRTKKGLSILLVGETGCGKTAFMSLLLNLFQGYGPFELEDENDEDAESGLKKQESQTSDATLYTVTSSEGTKIQILDTPGLADTRGIQQDEQHKAKINKAIQEFVITIDAVLIMANGTTERMPAATNYALGTLTSLFPYSIVDNIAFIFTHCDSFTRNLDMASLPEALRVSNRWTLENPLAYHKNYQREVNAGGSESTLKEGRERLESIYKKTLLTLNQWLIWVDARCPQPTHEINRLYQTMVDIEAQIEAAISLMTCLGEQRRELQTSQHNLEDHRTSKSALQELCNKTIDYWEREPSDKHHTLCIASNCYSNCHSECFVPFSLDPAVIGRYCAAFRYPFDDAQRTTMKNDDCYKSRHCNHCPHEAWEHRHYTSKHVKRTKALYPNAVDDLARAETEEQKLEIGKIMVQEGLNITQRELDKVQAKVHSLVDTYNSRSLNRDFAGHINSAIQMMELRLEELNSKPGTEHEQCVVRSGIQKLKSKLDVLWKSQERSSGVFSQVSGVVGSAVGSTVGAFGSAWNVVKNIQVKSRG</sequence>
<keyword evidence="6" id="KW-1185">Reference proteome</keyword>
<keyword evidence="1" id="KW-0547">Nucleotide-binding</keyword>
<feature type="compositionally biased region" description="Acidic residues" evidence="3">
    <location>
        <begin position="298"/>
        <end position="307"/>
    </location>
</feature>
<dbReference type="InterPro" id="IPR006703">
    <property type="entry name" value="G_AIG1"/>
</dbReference>
<dbReference type="SMART" id="SM00382">
    <property type="entry name" value="AAA"/>
    <property type="match status" value="1"/>
</dbReference>
<accession>A0A0B7F918</accession>
<evidence type="ECO:0000259" key="4">
    <source>
        <dbReference type="SMART" id="SM00382"/>
    </source>
</evidence>
<dbReference type="Gene3D" id="3.40.50.300">
    <property type="entry name" value="P-loop containing nucleotide triphosphate hydrolases"/>
    <property type="match status" value="1"/>
</dbReference>
<feature type="domain" description="AAA+ ATPase" evidence="4">
    <location>
        <begin position="265"/>
        <end position="403"/>
    </location>
</feature>
<reference evidence="5 6" key="1">
    <citation type="submission" date="2014-11" db="EMBL/GenBank/DDBJ databases">
        <authorList>
            <person name="Wibberg Daniel"/>
        </authorList>
    </citation>
    <scope>NUCLEOTIDE SEQUENCE [LARGE SCALE GENOMIC DNA]</scope>
    <source>
        <strain evidence="5">Rhizoctonia solani AG1-IB 7/3/14</strain>
    </source>
</reference>
<protein>
    <recommendedName>
        <fullName evidence="4">AAA+ ATPase domain-containing protein</fullName>
    </recommendedName>
</protein>
<dbReference type="Proteomes" id="UP000059188">
    <property type="component" value="Unassembled WGS sequence"/>
</dbReference>
<dbReference type="PANTHER" id="PTHR32046">
    <property type="entry name" value="G DOMAIN-CONTAINING PROTEIN"/>
    <property type="match status" value="1"/>
</dbReference>
<evidence type="ECO:0000256" key="3">
    <source>
        <dbReference type="SAM" id="MobiDB-lite"/>
    </source>
</evidence>
<dbReference type="GO" id="GO:0005525">
    <property type="term" value="F:GTP binding"/>
    <property type="evidence" value="ECO:0007669"/>
    <property type="project" value="InterPro"/>
</dbReference>
<dbReference type="PANTHER" id="PTHR32046:SF12">
    <property type="entry name" value="AIG1-TYPE G DOMAIN-CONTAINING PROTEIN"/>
    <property type="match status" value="1"/>
</dbReference>
<gene>
    <name evidence="5" type="ORF">RSOLAG1IB_11567</name>
</gene>
<dbReference type="InterPro" id="IPR003593">
    <property type="entry name" value="AAA+_ATPase"/>
</dbReference>
<evidence type="ECO:0000256" key="2">
    <source>
        <dbReference type="SAM" id="Coils"/>
    </source>
</evidence>
<dbReference type="EMBL" id="LN679247">
    <property type="protein sequence ID" value="CEL54035.1"/>
    <property type="molecule type" value="Genomic_DNA"/>
</dbReference>
<evidence type="ECO:0000313" key="5">
    <source>
        <dbReference type="EMBL" id="CEL54035.1"/>
    </source>
</evidence>
<name>A0A0B7F918_THACB</name>